<feature type="transmembrane region" description="Helical" evidence="8">
    <location>
        <begin position="410"/>
        <end position="432"/>
    </location>
</feature>
<feature type="transmembrane region" description="Helical" evidence="8">
    <location>
        <begin position="314"/>
        <end position="335"/>
    </location>
</feature>
<evidence type="ECO:0000256" key="5">
    <source>
        <dbReference type="ARBA" id="ARBA00022692"/>
    </source>
</evidence>
<keyword evidence="4" id="KW-0997">Cell inner membrane</keyword>
<evidence type="ECO:0000259" key="9">
    <source>
        <dbReference type="PROSITE" id="PS50928"/>
    </source>
</evidence>
<comment type="caution">
    <text evidence="10">The sequence shown here is derived from an EMBL/GenBank/DDBJ whole genome shotgun (WGS) entry which is preliminary data.</text>
</comment>
<keyword evidence="11" id="KW-1185">Reference proteome</keyword>
<sequence length="577" mass="61774">MTSDIQVQALPVQGRRRSIDISWPTFALLTLVLSVLVLLPLFWLVYYSFRSDTGAGATFANYIALVADPTLLRAYGLAIGMALAVGVLACLIATPMAWLVARTDLPGRRTIRMLVTASFVTPPFLGAIAYEILAAPNSGIVNIMYRSVFGLEASEYLVNIYTFSGLVFAIACFTFPYVFTLVANALDKVPSDLEDASSILGGKSMTTLRKVTIPLVLPAMLAGTLIAILQALTMFGSPAILALPAGFHVITTKIWSLFQFPPRLGLAAAAALPLLIITVILLRAQKSILGRKGYTVLGGKSGTPRITELGPWKWPAIAFVFCVLSLTIILPYLAIIKTAFTGTVGDPINLSTLTLSHWRFVLFEFSATQLALRNTFLLGFLTATAVTAIALIVSYLVIRRSVPGSGFLGVLATAPVAIPGIVLGVGLFLSYANPTFQLYGTIWILLIAFMTIELPAGYQQMSSAFSGVHPELEEAGRIVGASRLRTLWDITAPLLRTSVVAAWCFVFVGTIRELSATILLTTANTKLVSVIIYDLNESGDLGAICVLGIILLAASFAVVFIANRVPVLGGSQMNTRG</sequence>
<keyword evidence="2 8" id="KW-0813">Transport</keyword>
<feature type="transmembrane region" description="Helical" evidence="8">
    <location>
        <begin position="21"/>
        <end position="46"/>
    </location>
</feature>
<dbReference type="GO" id="GO:0005886">
    <property type="term" value="C:plasma membrane"/>
    <property type="evidence" value="ECO:0007669"/>
    <property type="project" value="UniProtKB-SubCell"/>
</dbReference>
<gene>
    <name evidence="10" type="ORF">C7476_10728</name>
</gene>
<dbReference type="InterPro" id="IPR000515">
    <property type="entry name" value="MetI-like"/>
</dbReference>
<evidence type="ECO:0000256" key="3">
    <source>
        <dbReference type="ARBA" id="ARBA00022475"/>
    </source>
</evidence>
<dbReference type="InterPro" id="IPR035906">
    <property type="entry name" value="MetI-like_sf"/>
</dbReference>
<keyword evidence="6 8" id="KW-1133">Transmembrane helix</keyword>
<organism evidence="10 11">
    <name type="scientific">Phyllobacterium bourgognense</name>
    <dbReference type="NCBI Taxonomy" id="314236"/>
    <lineage>
        <taxon>Bacteria</taxon>
        <taxon>Pseudomonadati</taxon>
        <taxon>Pseudomonadota</taxon>
        <taxon>Alphaproteobacteria</taxon>
        <taxon>Hyphomicrobiales</taxon>
        <taxon>Phyllobacteriaceae</taxon>
        <taxon>Phyllobacterium</taxon>
    </lineage>
</organism>
<keyword evidence="7 8" id="KW-0472">Membrane</keyword>
<dbReference type="CDD" id="cd06261">
    <property type="entry name" value="TM_PBP2"/>
    <property type="match status" value="2"/>
</dbReference>
<feature type="transmembrane region" description="Helical" evidence="8">
    <location>
        <begin position="113"/>
        <end position="136"/>
    </location>
</feature>
<dbReference type="Gene3D" id="1.10.3720.10">
    <property type="entry name" value="MetI-like"/>
    <property type="match status" value="2"/>
</dbReference>
<feature type="transmembrane region" description="Helical" evidence="8">
    <location>
        <begin position="376"/>
        <end position="398"/>
    </location>
</feature>
<feature type="transmembrane region" description="Helical" evidence="8">
    <location>
        <begin position="156"/>
        <end position="179"/>
    </location>
</feature>
<comment type="similarity">
    <text evidence="8">Belongs to the binding-protein-dependent transport system permease family.</text>
</comment>
<feature type="transmembrane region" description="Helical" evidence="8">
    <location>
        <begin position="500"/>
        <end position="521"/>
    </location>
</feature>
<feature type="transmembrane region" description="Helical" evidence="8">
    <location>
        <begin position="215"/>
        <end position="243"/>
    </location>
</feature>
<dbReference type="PANTHER" id="PTHR43357:SF4">
    <property type="entry name" value="INNER MEMBRANE ABC TRANSPORTER PERMEASE PROTEIN YDCV"/>
    <property type="match status" value="1"/>
</dbReference>
<evidence type="ECO:0000256" key="1">
    <source>
        <dbReference type="ARBA" id="ARBA00004429"/>
    </source>
</evidence>
<dbReference type="PANTHER" id="PTHR43357">
    <property type="entry name" value="INNER MEMBRANE ABC TRANSPORTER PERMEASE PROTEIN YDCV"/>
    <property type="match status" value="1"/>
</dbReference>
<feature type="transmembrane region" description="Helical" evidence="8">
    <location>
        <begin position="263"/>
        <end position="282"/>
    </location>
</feature>
<dbReference type="SUPFAM" id="SSF161098">
    <property type="entry name" value="MetI-like"/>
    <property type="match status" value="2"/>
</dbReference>
<dbReference type="OrthoDB" id="7908600at2"/>
<accession>A0A368YSS2</accession>
<dbReference type="GO" id="GO:0055085">
    <property type="term" value="P:transmembrane transport"/>
    <property type="evidence" value="ECO:0007669"/>
    <property type="project" value="InterPro"/>
</dbReference>
<evidence type="ECO:0000256" key="7">
    <source>
        <dbReference type="ARBA" id="ARBA00023136"/>
    </source>
</evidence>
<dbReference type="Proteomes" id="UP000253324">
    <property type="component" value="Unassembled WGS sequence"/>
</dbReference>
<dbReference type="EMBL" id="QPJM01000007">
    <property type="protein sequence ID" value="RCW82618.1"/>
    <property type="molecule type" value="Genomic_DNA"/>
</dbReference>
<evidence type="ECO:0000256" key="2">
    <source>
        <dbReference type="ARBA" id="ARBA00022448"/>
    </source>
</evidence>
<feature type="transmembrane region" description="Helical" evidence="8">
    <location>
        <begin position="75"/>
        <end position="101"/>
    </location>
</feature>
<dbReference type="RefSeq" id="WP_114430661.1">
    <property type="nucleotide sequence ID" value="NZ_QPJM01000007.1"/>
</dbReference>
<evidence type="ECO:0000256" key="4">
    <source>
        <dbReference type="ARBA" id="ARBA00022519"/>
    </source>
</evidence>
<dbReference type="PROSITE" id="PS50928">
    <property type="entry name" value="ABC_TM1"/>
    <property type="match status" value="2"/>
</dbReference>
<evidence type="ECO:0000313" key="10">
    <source>
        <dbReference type="EMBL" id="RCW82618.1"/>
    </source>
</evidence>
<proteinExistence type="inferred from homology"/>
<dbReference type="AlphaFoldDB" id="A0A368YSS2"/>
<comment type="subcellular location">
    <subcellularLocation>
        <location evidence="1">Cell inner membrane</location>
        <topology evidence="1">Multi-pass membrane protein</topology>
    </subcellularLocation>
    <subcellularLocation>
        <location evidence="8">Cell membrane</location>
        <topology evidence="8">Multi-pass membrane protein</topology>
    </subcellularLocation>
</comment>
<feature type="transmembrane region" description="Helical" evidence="8">
    <location>
        <begin position="541"/>
        <end position="563"/>
    </location>
</feature>
<feature type="domain" description="ABC transmembrane type-1" evidence="9">
    <location>
        <begin position="75"/>
        <end position="285"/>
    </location>
</feature>
<evidence type="ECO:0000313" key="11">
    <source>
        <dbReference type="Proteomes" id="UP000253324"/>
    </source>
</evidence>
<name>A0A368YSS2_9HYPH</name>
<keyword evidence="5 8" id="KW-0812">Transmembrane</keyword>
<evidence type="ECO:0000256" key="8">
    <source>
        <dbReference type="RuleBase" id="RU363032"/>
    </source>
</evidence>
<protein>
    <submittedName>
        <fullName evidence="10">Iron(III) transport system permease protein</fullName>
    </submittedName>
</protein>
<feature type="domain" description="ABC transmembrane type-1" evidence="9">
    <location>
        <begin position="372"/>
        <end position="562"/>
    </location>
</feature>
<keyword evidence="3" id="KW-1003">Cell membrane</keyword>
<reference evidence="10 11" key="1">
    <citation type="submission" date="2018-07" db="EMBL/GenBank/DDBJ databases">
        <title>Genomic Encyclopedia of Type Strains, Phase III (KMG-III): the genomes of soil and plant-associated and newly described type strains.</title>
        <authorList>
            <person name="Whitman W."/>
        </authorList>
    </citation>
    <scope>NUCLEOTIDE SEQUENCE [LARGE SCALE GENOMIC DNA]</scope>
    <source>
        <strain evidence="10 11">31-25a</strain>
    </source>
</reference>
<feature type="transmembrane region" description="Helical" evidence="8">
    <location>
        <begin position="438"/>
        <end position="456"/>
    </location>
</feature>
<dbReference type="Pfam" id="PF00528">
    <property type="entry name" value="BPD_transp_1"/>
    <property type="match status" value="2"/>
</dbReference>
<evidence type="ECO:0000256" key="6">
    <source>
        <dbReference type="ARBA" id="ARBA00022989"/>
    </source>
</evidence>